<dbReference type="GeneID" id="36592640"/>
<keyword evidence="2" id="KW-1185">Reference proteome</keyword>
<accession>A0A2J6TM81</accession>
<dbReference type="OrthoDB" id="1600564at2759"/>
<dbReference type="InterPro" id="IPR036514">
    <property type="entry name" value="SGNH_hydro_sf"/>
</dbReference>
<reference evidence="1 2" key="1">
    <citation type="submission" date="2016-04" db="EMBL/GenBank/DDBJ databases">
        <title>A degradative enzymes factory behind the ericoid mycorrhizal symbiosis.</title>
        <authorList>
            <consortium name="DOE Joint Genome Institute"/>
            <person name="Martino E."/>
            <person name="Morin E."/>
            <person name="Grelet G."/>
            <person name="Kuo A."/>
            <person name="Kohler A."/>
            <person name="Daghino S."/>
            <person name="Barry K."/>
            <person name="Choi C."/>
            <person name="Cichocki N."/>
            <person name="Clum A."/>
            <person name="Copeland A."/>
            <person name="Hainaut M."/>
            <person name="Haridas S."/>
            <person name="Labutti K."/>
            <person name="Lindquist E."/>
            <person name="Lipzen A."/>
            <person name="Khouja H.-R."/>
            <person name="Murat C."/>
            <person name="Ohm R."/>
            <person name="Olson A."/>
            <person name="Spatafora J."/>
            <person name="Veneault-Fourrey C."/>
            <person name="Henrissat B."/>
            <person name="Grigoriev I."/>
            <person name="Martin F."/>
            <person name="Perotto S."/>
        </authorList>
    </citation>
    <scope>NUCLEOTIDE SEQUENCE [LARGE SCALE GENOMIC DNA]</scope>
    <source>
        <strain evidence="1 2">E</strain>
    </source>
</reference>
<dbReference type="EMBL" id="KZ613772">
    <property type="protein sequence ID" value="PMD64126.1"/>
    <property type="molecule type" value="Genomic_DNA"/>
</dbReference>
<sequence>MYLIIYKPKAYNINIGDSYSSSSFSISGTKSSASNPIGNPAQSMFDFKTLPEVLTTQLNTSLTLTYDLASAGATAIYTLVRRVRKALDQESPTTVTHPTYAPWTAESSLFAVWLGVNDVSDTYSQSGEDAWINRDLDNYFPVSCPCTRVEHESLLFLASPASLPYPLCCPKEHAYSCVMPTRIAAFKPANLEANDALVDTQTAFNTTISSPSGYGAPDAPCFNSDGKYCLRWNNYHPQAAIH</sequence>
<evidence type="ECO:0000313" key="1">
    <source>
        <dbReference type="EMBL" id="PMD64126.1"/>
    </source>
</evidence>
<dbReference type="Proteomes" id="UP000235371">
    <property type="component" value="Unassembled WGS sequence"/>
</dbReference>
<protein>
    <submittedName>
        <fullName evidence="1">Carbohydrate esterase family 16 protein</fullName>
    </submittedName>
</protein>
<dbReference type="Gene3D" id="3.40.50.1110">
    <property type="entry name" value="SGNH hydrolase"/>
    <property type="match status" value="1"/>
</dbReference>
<gene>
    <name evidence="1" type="ORF">K444DRAFT_641063</name>
</gene>
<proteinExistence type="predicted"/>
<name>A0A2J6TM81_9HELO</name>
<organism evidence="1 2">
    <name type="scientific">Hyaloscypha bicolor E</name>
    <dbReference type="NCBI Taxonomy" id="1095630"/>
    <lineage>
        <taxon>Eukaryota</taxon>
        <taxon>Fungi</taxon>
        <taxon>Dikarya</taxon>
        <taxon>Ascomycota</taxon>
        <taxon>Pezizomycotina</taxon>
        <taxon>Leotiomycetes</taxon>
        <taxon>Helotiales</taxon>
        <taxon>Hyaloscyphaceae</taxon>
        <taxon>Hyaloscypha</taxon>
        <taxon>Hyaloscypha bicolor</taxon>
    </lineage>
</organism>
<dbReference type="RefSeq" id="XP_024741030.1">
    <property type="nucleotide sequence ID" value="XM_024884563.1"/>
</dbReference>
<evidence type="ECO:0000313" key="2">
    <source>
        <dbReference type="Proteomes" id="UP000235371"/>
    </source>
</evidence>
<dbReference type="InParanoid" id="A0A2J6TM81"/>
<dbReference type="AlphaFoldDB" id="A0A2J6TM81"/>